<evidence type="ECO:0000313" key="1">
    <source>
        <dbReference type="EMBL" id="EEG27454.1"/>
    </source>
</evidence>
<dbReference type="AlphaFoldDB" id="C0E1X5"/>
<sequence length="76" mass="8485">MKNTLFTGIAGENPAVLLDREQTLGIGMPLLNKDGGEKYHCRAYAVLRCYRFTTLSDVAKRKINTRDNTVSKKPAL</sequence>
<protein>
    <submittedName>
        <fullName evidence="1">Uncharacterized protein</fullName>
    </submittedName>
</protein>
<name>C0E1X5_9CORY</name>
<reference evidence="1 2" key="1">
    <citation type="submission" date="2009-01" db="EMBL/GenBank/DDBJ databases">
        <authorList>
            <person name="Fulton L."/>
            <person name="Clifton S."/>
            <person name="Chinwalla A.T."/>
            <person name="Mitreva M."/>
            <person name="Sodergren E."/>
            <person name="Weinstock G."/>
            <person name="Clifton S."/>
            <person name="Dooling D.J."/>
            <person name="Fulton B."/>
            <person name="Minx P."/>
            <person name="Pepin K.H."/>
            <person name="Johnson M."/>
            <person name="Bhonagiri V."/>
            <person name="Nash W.E."/>
            <person name="Mardis E.R."/>
            <person name="Wilson R.K."/>
        </authorList>
    </citation>
    <scope>NUCLEOTIDE SEQUENCE [LARGE SCALE GENOMIC DNA]</scope>
    <source>
        <strain evidence="1 2">ATCC 33806</strain>
    </source>
</reference>
<accession>C0E1X5</accession>
<dbReference type="HOGENOM" id="CLU_2648358_0_0_11"/>
<organism evidence="1 2">
    <name type="scientific">Corynebacterium matruchotii ATCC 33806</name>
    <dbReference type="NCBI Taxonomy" id="566549"/>
    <lineage>
        <taxon>Bacteria</taxon>
        <taxon>Bacillati</taxon>
        <taxon>Actinomycetota</taxon>
        <taxon>Actinomycetes</taxon>
        <taxon>Mycobacteriales</taxon>
        <taxon>Corynebacteriaceae</taxon>
        <taxon>Corynebacterium</taxon>
    </lineage>
</organism>
<proteinExistence type="predicted"/>
<gene>
    <name evidence="1" type="ORF">CORMATOL_00979</name>
</gene>
<dbReference type="RefSeq" id="WP_005520471.1">
    <property type="nucleotide sequence ID" value="NZ_EQ973328.1"/>
</dbReference>
<evidence type="ECO:0000313" key="2">
    <source>
        <dbReference type="Proteomes" id="UP000006247"/>
    </source>
</evidence>
<dbReference type="Proteomes" id="UP000006247">
    <property type="component" value="Unassembled WGS sequence"/>
</dbReference>
<dbReference type="EMBL" id="ACEB01000016">
    <property type="protein sequence ID" value="EEG27454.1"/>
    <property type="molecule type" value="Genomic_DNA"/>
</dbReference>
<comment type="caution">
    <text evidence="1">The sequence shown here is derived from an EMBL/GenBank/DDBJ whole genome shotgun (WGS) entry which is preliminary data.</text>
</comment>